<dbReference type="InterPro" id="IPR036380">
    <property type="entry name" value="Isochorismatase-like_sf"/>
</dbReference>
<accession>A0A0W0ZKJ6</accession>
<dbReference type="PANTHER" id="PTHR11080:SF2">
    <property type="entry name" value="LD05707P"/>
    <property type="match status" value="1"/>
</dbReference>
<dbReference type="RefSeq" id="WP_237760487.1">
    <property type="nucleotide sequence ID" value="NZ_LNYY01000019.1"/>
</dbReference>
<dbReference type="InterPro" id="IPR052347">
    <property type="entry name" value="Isochorismatase_Nicotinamidase"/>
</dbReference>
<dbReference type="SUPFAM" id="SSF52499">
    <property type="entry name" value="Isochorismatase-like hydrolases"/>
    <property type="match status" value="1"/>
</dbReference>
<gene>
    <name evidence="3" type="ORF">Lste_2704</name>
</gene>
<dbReference type="EMBL" id="LNYY01000019">
    <property type="protein sequence ID" value="KTD69546.1"/>
    <property type="molecule type" value="Genomic_DNA"/>
</dbReference>
<proteinExistence type="inferred from homology"/>
<dbReference type="AlphaFoldDB" id="A0A0W0ZKJ6"/>
<dbReference type="PANTHER" id="PTHR11080">
    <property type="entry name" value="PYRAZINAMIDASE/NICOTINAMIDASE"/>
    <property type="match status" value="1"/>
</dbReference>
<organism evidence="3 4">
    <name type="scientific">Legionella steelei</name>
    <dbReference type="NCBI Taxonomy" id="947033"/>
    <lineage>
        <taxon>Bacteria</taxon>
        <taxon>Pseudomonadati</taxon>
        <taxon>Pseudomonadota</taxon>
        <taxon>Gammaproteobacteria</taxon>
        <taxon>Legionellales</taxon>
        <taxon>Legionellaceae</taxon>
        <taxon>Legionella</taxon>
    </lineage>
</organism>
<evidence type="ECO:0000256" key="2">
    <source>
        <dbReference type="ARBA" id="ARBA00022801"/>
    </source>
</evidence>
<dbReference type="Proteomes" id="UP000054926">
    <property type="component" value="Unassembled WGS sequence"/>
</dbReference>
<keyword evidence="4" id="KW-1185">Reference proteome</keyword>
<dbReference type="PATRIC" id="fig|947033.5.peg.2869"/>
<comment type="caution">
    <text evidence="3">The sequence shown here is derived from an EMBL/GenBank/DDBJ whole genome shotgun (WGS) entry which is preliminary data.</text>
</comment>
<dbReference type="STRING" id="947033.Lste_2704"/>
<sequence>MSNELRLVAHLQTQELLRQHVSSHFHEIKQQYSKSDPWLKEELKTIVREKLSETKKLAIILVDIQNDFVLQGFALYAPGGETTLVRNMALLDALAELIANRPILCRQIEIITTQDAHVAQRTMDSIDAQIMMQSYGKIHTQRALHIEYNELQQANPEANQYGLHCVTGTIGAAISQPIEERLQRLQGKIPIYRFAKINFSAPTAGMKLKEGIDLSDPCFLNATNPIYDECALSFLQFFQNQAYNELMITGICGNICVQQAAEGLIEAGEKVCVLDPCVHYLIIPSVNAYDETWTAVQQAYAAKGINSIELDHFRSNPEWHN</sequence>
<reference evidence="3 4" key="1">
    <citation type="submission" date="2015-11" db="EMBL/GenBank/DDBJ databases">
        <title>Genomic analysis of 38 Legionella species identifies large and diverse effector repertoires.</title>
        <authorList>
            <person name="Burstein D."/>
            <person name="Amaro F."/>
            <person name="Zusman T."/>
            <person name="Lifshitz Z."/>
            <person name="Cohen O."/>
            <person name="Gilbert J.A."/>
            <person name="Pupko T."/>
            <person name="Shuman H.A."/>
            <person name="Segal G."/>
        </authorList>
    </citation>
    <scope>NUCLEOTIDE SEQUENCE [LARGE SCALE GENOMIC DNA]</scope>
    <source>
        <strain evidence="3 4">IMVS3376</strain>
    </source>
</reference>
<evidence type="ECO:0000313" key="4">
    <source>
        <dbReference type="Proteomes" id="UP000054926"/>
    </source>
</evidence>
<comment type="similarity">
    <text evidence="1">Belongs to the isochorismatase family.</text>
</comment>
<name>A0A0W0ZKJ6_9GAMM</name>
<dbReference type="GO" id="GO:0016787">
    <property type="term" value="F:hydrolase activity"/>
    <property type="evidence" value="ECO:0007669"/>
    <property type="project" value="UniProtKB-KW"/>
</dbReference>
<dbReference type="Gene3D" id="3.40.50.850">
    <property type="entry name" value="Isochorismatase-like"/>
    <property type="match status" value="1"/>
</dbReference>
<protein>
    <submittedName>
        <fullName evidence="3">Nicotinamidase/pyrazinamidase</fullName>
    </submittedName>
</protein>
<evidence type="ECO:0000313" key="3">
    <source>
        <dbReference type="EMBL" id="KTD69546.1"/>
    </source>
</evidence>
<keyword evidence="2" id="KW-0378">Hydrolase</keyword>
<evidence type="ECO:0000256" key="1">
    <source>
        <dbReference type="ARBA" id="ARBA00006336"/>
    </source>
</evidence>